<evidence type="ECO:0000313" key="2">
    <source>
        <dbReference type="Proteomes" id="UP001310594"/>
    </source>
</evidence>
<accession>A0AAN7ZP33</accession>
<dbReference type="AlphaFoldDB" id="A0AAN7ZP33"/>
<gene>
    <name evidence="1" type="ORF">LTR97_004649</name>
</gene>
<comment type="caution">
    <text evidence="1">The sequence shown here is derived from an EMBL/GenBank/DDBJ whole genome shotgun (WGS) entry which is preliminary data.</text>
</comment>
<dbReference type="Proteomes" id="UP001310594">
    <property type="component" value="Unassembled WGS sequence"/>
</dbReference>
<evidence type="ECO:0000313" key="1">
    <source>
        <dbReference type="EMBL" id="KAK5701831.1"/>
    </source>
</evidence>
<reference evidence="1" key="1">
    <citation type="submission" date="2023-08" db="EMBL/GenBank/DDBJ databases">
        <title>Black Yeasts Isolated from many extreme environments.</title>
        <authorList>
            <person name="Coleine C."/>
            <person name="Stajich J.E."/>
            <person name="Selbmann L."/>
        </authorList>
    </citation>
    <scope>NUCLEOTIDE SEQUENCE</scope>
    <source>
        <strain evidence="1">CCFEE 5810</strain>
    </source>
</reference>
<organism evidence="1 2">
    <name type="scientific">Elasticomyces elasticus</name>
    <dbReference type="NCBI Taxonomy" id="574655"/>
    <lineage>
        <taxon>Eukaryota</taxon>
        <taxon>Fungi</taxon>
        <taxon>Dikarya</taxon>
        <taxon>Ascomycota</taxon>
        <taxon>Pezizomycotina</taxon>
        <taxon>Dothideomycetes</taxon>
        <taxon>Dothideomycetidae</taxon>
        <taxon>Mycosphaerellales</taxon>
        <taxon>Teratosphaeriaceae</taxon>
        <taxon>Elasticomyces</taxon>
    </lineage>
</organism>
<name>A0AAN7ZP33_9PEZI</name>
<sequence>MPSNPTVCVPSSEDLNVRVKDLTSSPEIKYEGKRTQSDVEKRASRKNHWSKIVDMVCDGMLLASGGGAVTGRNENESAGVVRVQPKKQ</sequence>
<dbReference type="EMBL" id="JAVRQU010000006">
    <property type="protein sequence ID" value="KAK5701831.1"/>
    <property type="molecule type" value="Genomic_DNA"/>
</dbReference>
<proteinExistence type="predicted"/>
<protein>
    <submittedName>
        <fullName evidence="1">Uncharacterized protein</fullName>
    </submittedName>
</protein>